<dbReference type="EMBL" id="JAMSHJ010000002">
    <property type="protein sequence ID" value="KAI5438540.1"/>
    <property type="molecule type" value="Genomic_DNA"/>
</dbReference>
<reference evidence="2 3" key="1">
    <citation type="journal article" date="2022" name="Nat. Genet.">
        <title>Improved pea reference genome and pan-genome highlight genomic features and evolutionary characteristics.</title>
        <authorList>
            <person name="Yang T."/>
            <person name="Liu R."/>
            <person name="Luo Y."/>
            <person name="Hu S."/>
            <person name="Wang D."/>
            <person name="Wang C."/>
            <person name="Pandey M.K."/>
            <person name="Ge S."/>
            <person name="Xu Q."/>
            <person name="Li N."/>
            <person name="Li G."/>
            <person name="Huang Y."/>
            <person name="Saxena R.K."/>
            <person name="Ji Y."/>
            <person name="Li M."/>
            <person name="Yan X."/>
            <person name="He Y."/>
            <person name="Liu Y."/>
            <person name="Wang X."/>
            <person name="Xiang C."/>
            <person name="Varshney R.K."/>
            <person name="Ding H."/>
            <person name="Gao S."/>
            <person name="Zong X."/>
        </authorList>
    </citation>
    <scope>NUCLEOTIDE SEQUENCE [LARGE SCALE GENOMIC DNA]</scope>
    <source>
        <strain evidence="2 3">cv. Zhongwan 6</strain>
    </source>
</reference>
<dbReference type="Proteomes" id="UP001058974">
    <property type="component" value="Chromosome 2"/>
</dbReference>
<feature type="region of interest" description="Disordered" evidence="1">
    <location>
        <begin position="74"/>
        <end position="122"/>
    </location>
</feature>
<dbReference type="Gramene" id="Psat02G0432200-T1">
    <property type="protein sequence ID" value="KAI5438540.1"/>
    <property type="gene ID" value="KIW84_024322"/>
</dbReference>
<organism evidence="2 3">
    <name type="scientific">Pisum sativum</name>
    <name type="common">Garden pea</name>
    <name type="synonym">Lathyrus oleraceus</name>
    <dbReference type="NCBI Taxonomy" id="3888"/>
    <lineage>
        <taxon>Eukaryota</taxon>
        <taxon>Viridiplantae</taxon>
        <taxon>Streptophyta</taxon>
        <taxon>Embryophyta</taxon>
        <taxon>Tracheophyta</taxon>
        <taxon>Spermatophyta</taxon>
        <taxon>Magnoliopsida</taxon>
        <taxon>eudicotyledons</taxon>
        <taxon>Gunneridae</taxon>
        <taxon>Pentapetalae</taxon>
        <taxon>rosids</taxon>
        <taxon>fabids</taxon>
        <taxon>Fabales</taxon>
        <taxon>Fabaceae</taxon>
        <taxon>Papilionoideae</taxon>
        <taxon>50 kb inversion clade</taxon>
        <taxon>NPAAA clade</taxon>
        <taxon>Hologalegina</taxon>
        <taxon>IRL clade</taxon>
        <taxon>Fabeae</taxon>
        <taxon>Lathyrus</taxon>
    </lineage>
</organism>
<evidence type="ECO:0000313" key="3">
    <source>
        <dbReference type="Proteomes" id="UP001058974"/>
    </source>
</evidence>
<protein>
    <submittedName>
        <fullName evidence="2">Uncharacterized protein</fullName>
    </submittedName>
</protein>
<sequence length="142" mass="16227">MYNRMVNDIDAHEVYKYSVEANYVVHIYVEHNVKGFNGVNFEEDIVDDVENNVEEDEVKDVGNNVEEYEVTNVGNNVEEHEHKGSSSGVDNEMDTNYASDELGGSDPDASDEEKEPKYPRFKMEELDKNYKFKGGLEFGSLD</sequence>
<proteinExistence type="predicted"/>
<comment type="caution">
    <text evidence="2">The sequence shown here is derived from an EMBL/GenBank/DDBJ whole genome shotgun (WGS) entry which is preliminary data.</text>
</comment>
<keyword evidence="3" id="KW-1185">Reference proteome</keyword>
<evidence type="ECO:0000313" key="2">
    <source>
        <dbReference type="EMBL" id="KAI5438540.1"/>
    </source>
</evidence>
<gene>
    <name evidence="2" type="ORF">KIW84_024322</name>
</gene>
<feature type="compositionally biased region" description="Polar residues" evidence="1">
    <location>
        <begin position="85"/>
        <end position="98"/>
    </location>
</feature>
<evidence type="ECO:0000256" key="1">
    <source>
        <dbReference type="SAM" id="MobiDB-lite"/>
    </source>
</evidence>
<accession>A0A9D4YJV9</accession>
<name>A0A9D4YJV9_PEA</name>
<dbReference type="AlphaFoldDB" id="A0A9D4YJV9"/>